<gene>
    <name evidence="2" type="ORF">C8A03DRAFT_35241</name>
</gene>
<keyword evidence="3" id="KW-1185">Reference proteome</keyword>
<dbReference type="AlphaFoldDB" id="A0AAN7C9I6"/>
<accession>A0AAN7C9I6</accession>
<evidence type="ECO:0000313" key="2">
    <source>
        <dbReference type="EMBL" id="KAK4236858.1"/>
    </source>
</evidence>
<reference evidence="2" key="1">
    <citation type="journal article" date="2023" name="Mol. Phylogenet. Evol.">
        <title>Genome-scale phylogeny and comparative genomics of the fungal order Sordariales.</title>
        <authorList>
            <person name="Hensen N."/>
            <person name="Bonometti L."/>
            <person name="Westerberg I."/>
            <person name="Brannstrom I.O."/>
            <person name="Guillou S."/>
            <person name="Cros-Aarteil S."/>
            <person name="Calhoun S."/>
            <person name="Haridas S."/>
            <person name="Kuo A."/>
            <person name="Mondo S."/>
            <person name="Pangilinan J."/>
            <person name="Riley R."/>
            <person name="LaButti K."/>
            <person name="Andreopoulos B."/>
            <person name="Lipzen A."/>
            <person name="Chen C."/>
            <person name="Yan M."/>
            <person name="Daum C."/>
            <person name="Ng V."/>
            <person name="Clum A."/>
            <person name="Steindorff A."/>
            <person name="Ohm R.A."/>
            <person name="Martin F."/>
            <person name="Silar P."/>
            <person name="Natvig D.O."/>
            <person name="Lalanne C."/>
            <person name="Gautier V."/>
            <person name="Ament-Velasquez S.L."/>
            <person name="Kruys A."/>
            <person name="Hutchinson M.I."/>
            <person name="Powell A.J."/>
            <person name="Barry K."/>
            <person name="Miller A.N."/>
            <person name="Grigoriev I.V."/>
            <person name="Debuchy R."/>
            <person name="Gladieux P."/>
            <person name="Hiltunen Thoren M."/>
            <person name="Johannesson H."/>
        </authorList>
    </citation>
    <scope>NUCLEOTIDE SEQUENCE</scope>
    <source>
        <strain evidence="2">CBS 532.94</strain>
    </source>
</reference>
<organism evidence="2 3">
    <name type="scientific">Achaetomium macrosporum</name>
    <dbReference type="NCBI Taxonomy" id="79813"/>
    <lineage>
        <taxon>Eukaryota</taxon>
        <taxon>Fungi</taxon>
        <taxon>Dikarya</taxon>
        <taxon>Ascomycota</taxon>
        <taxon>Pezizomycotina</taxon>
        <taxon>Sordariomycetes</taxon>
        <taxon>Sordariomycetidae</taxon>
        <taxon>Sordariales</taxon>
        <taxon>Chaetomiaceae</taxon>
        <taxon>Achaetomium</taxon>
    </lineage>
</organism>
<sequence length="357" mass="37890">MSGVYTGATTLYTMSCWYSTSRISSDDSTTEGRLNQALDLARALQKSLKEGQIAIPSTDRDTTRDRIEIVVWYKTIRRSQLPDVAAVLNKAAGDLKLTYAGFKEETDHMTCSFTDAEQNGLKQFQRGRTTALKSSSRKSAAAAVTVTAADAATNGVETAMSSEPIWLSTAIIDKLRTSRGDRLRADLSAISHATREIAAATKTGWATFLMVAKGVVTVGSYVKDYVGSAVNLESLEAISVCCSAIGVAGVAVILASVIAIITSVVVVLKDCINILVVINNTSSTAVFTGDKIIYGERGSTTKALPKRGTDFAHAAFFTYRKFHVGGSGSGTGSGHDFSVGMDCPLTIFGGTNSVRVF</sequence>
<feature type="transmembrane region" description="Helical" evidence="1">
    <location>
        <begin position="244"/>
        <end position="268"/>
    </location>
</feature>
<keyword evidence="1" id="KW-0812">Transmembrane</keyword>
<protein>
    <submittedName>
        <fullName evidence="2">Uncharacterized protein</fullName>
    </submittedName>
</protein>
<evidence type="ECO:0000256" key="1">
    <source>
        <dbReference type="SAM" id="Phobius"/>
    </source>
</evidence>
<reference evidence="2" key="2">
    <citation type="submission" date="2023-05" db="EMBL/GenBank/DDBJ databases">
        <authorList>
            <consortium name="Lawrence Berkeley National Laboratory"/>
            <person name="Steindorff A."/>
            <person name="Hensen N."/>
            <person name="Bonometti L."/>
            <person name="Westerberg I."/>
            <person name="Brannstrom I.O."/>
            <person name="Guillou S."/>
            <person name="Cros-Aarteil S."/>
            <person name="Calhoun S."/>
            <person name="Haridas S."/>
            <person name="Kuo A."/>
            <person name="Mondo S."/>
            <person name="Pangilinan J."/>
            <person name="Riley R."/>
            <person name="Labutti K."/>
            <person name="Andreopoulos B."/>
            <person name="Lipzen A."/>
            <person name="Chen C."/>
            <person name="Yanf M."/>
            <person name="Daum C."/>
            <person name="Ng V."/>
            <person name="Clum A."/>
            <person name="Ohm R."/>
            <person name="Martin F."/>
            <person name="Silar P."/>
            <person name="Natvig D."/>
            <person name="Lalanne C."/>
            <person name="Gautier V."/>
            <person name="Ament-Velasquez S.L."/>
            <person name="Kruys A."/>
            <person name="Hutchinson M.I."/>
            <person name="Powell A.J."/>
            <person name="Barry K."/>
            <person name="Miller A.N."/>
            <person name="Grigoriev I.V."/>
            <person name="Debuchy R."/>
            <person name="Gladieux P."/>
            <person name="Thoren M.H."/>
            <person name="Johannesson H."/>
        </authorList>
    </citation>
    <scope>NUCLEOTIDE SEQUENCE</scope>
    <source>
        <strain evidence="2">CBS 532.94</strain>
    </source>
</reference>
<name>A0AAN7C9I6_9PEZI</name>
<keyword evidence="1" id="KW-1133">Transmembrane helix</keyword>
<dbReference type="Proteomes" id="UP001303760">
    <property type="component" value="Unassembled WGS sequence"/>
</dbReference>
<comment type="caution">
    <text evidence="2">The sequence shown here is derived from an EMBL/GenBank/DDBJ whole genome shotgun (WGS) entry which is preliminary data.</text>
</comment>
<dbReference type="EMBL" id="MU860169">
    <property type="protein sequence ID" value="KAK4236858.1"/>
    <property type="molecule type" value="Genomic_DNA"/>
</dbReference>
<proteinExistence type="predicted"/>
<evidence type="ECO:0000313" key="3">
    <source>
        <dbReference type="Proteomes" id="UP001303760"/>
    </source>
</evidence>
<keyword evidence="1" id="KW-0472">Membrane</keyword>